<evidence type="ECO:0000256" key="2">
    <source>
        <dbReference type="ARBA" id="ARBA00022576"/>
    </source>
</evidence>
<dbReference type="EMBL" id="JASVWF010000008">
    <property type="protein sequence ID" value="MDL5159776.1"/>
    <property type="molecule type" value="Genomic_DNA"/>
</dbReference>
<proteinExistence type="predicted"/>
<dbReference type="Pfam" id="PF00155">
    <property type="entry name" value="Aminotran_1_2"/>
    <property type="match status" value="1"/>
</dbReference>
<keyword evidence="3" id="KW-0808">Transferase</keyword>
<dbReference type="InterPro" id="IPR015424">
    <property type="entry name" value="PyrdxlP-dep_Trfase"/>
</dbReference>
<keyword evidence="7" id="KW-1185">Reference proteome</keyword>
<feature type="domain" description="Aminotransferase class I/classII large" evidence="5">
    <location>
        <begin position="44"/>
        <end position="397"/>
    </location>
</feature>
<sequence>MTIPLATRMHGMTTTAIRRALDRPLRADTISLAGGLPAPETFPVDEYRAALHRRLTDTPVDALAYGSTEGCVELRTAIAELIPRAAAGPDRLLVTNGSQQGLDLVARLLLDPGAGVVVENPSYLGALETFRQYQPRVYPLASDAEGLLPAALSEALRRDRGPGGPNRLRMLYLVPTFANPTGAVTSRRRRLEILEVCERHRLPIVEDDAYGSLRYDDVDGAGDAETFAALDTSGLVIHLGTFSKMLAPGLRLGWIAAAPELVRPLHHLKERSDLASAGAAQLAVADLLREPGFLAGHLERVRDVYRARRDAMVAACATRLGEAACLRVPGGGFFVWLTTGGLDTARLLHEALAPRDGGPVAFVPGAGFHVGDPPRDTVRLSFSACPPERIAEAVRRLGAVLDLARAEGDDAAAVSAA</sequence>
<evidence type="ECO:0000313" key="7">
    <source>
        <dbReference type="Proteomes" id="UP001231924"/>
    </source>
</evidence>
<evidence type="ECO:0000259" key="5">
    <source>
        <dbReference type="Pfam" id="PF00155"/>
    </source>
</evidence>
<name>A0ABT7MH60_9PSEU</name>
<evidence type="ECO:0000256" key="1">
    <source>
        <dbReference type="ARBA" id="ARBA00001933"/>
    </source>
</evidence>
<organism evidence="6 7">
    <name type="scientific">Actinomycetospora termitidis</name>
    <dbReference type="NCBI Taxonomy" id="3053470"/>
    <lineage>
        <taxon>Bacteria</taxon>
        <taxon>Bacillati</taxon>
        <taxon>Actinomycetota</taxon>
        <taxon>Actinomycetes</taxon>
        <taxon>Pseudonocardiales</taxon>
        <taxon>Pseudonocardiaceae</taxon>
        <taxon>Actinomycetospora</taxon>
    </lineage>
</organism>
<evidence type="ECO:0000256" key="3">
    <source>
        <dbReference type="ARBA" id="ARBA00022679"/>
    </source>
</evidence>
<gene>
    <name evidence="6" type="ORF">QRT03_27670</name>
</gene>
<dbReference type="RefSeq" id="WP_286056381.1">
    <property type="nucleotide sequence ID" value="NZ_JASVWF010000008.1"/>
</dbReference>
<evidence type="ECO:0000313" key="6">
    <source>
        <dbReference type="EMBL" id="MDL5159776.1"/>
    </source>
</evidence>
<dbReference type="PANTHER" id="PTHR42790">
    <property type="entry name" value="AMINOTRANSFERASE"/>
    <property type="match status" value="1"/>
</dbReference>
<keyword evidence="2 6" id="KW-0032">Aminotransferase</keyword>
<protein>
    <submittedName>
        <fullName evidence="6">PLP-dependent aminotransferase family protein</fullName>
    </submittedName>
</protein>
<evidence type="ECO:0000256" key="4">
    <source>
        <dbReference type="ARBA" id="ARBA00022898"/>
    </source>
</evidence>
<dbReference type="CDD" id="cd00609">
    <property type="entry name" value="AAT_like"/>
    <property type="match status" value="1"/>
</dbReference>
<dbReference type="InterPro" id="IPR050859">
    <property type="entry name" value="Class-I_PLP-dep_aminotransf"/>
</dbReference>
<dbReference type="InterPro" id="IPR015422">
    <property type="entry name" value="PyrdxlP-dep_Trfase_small"/>
</dbReference>
<dbReference type="Gene3D" id="3.40.640.10">
    <property type="entry name" value="Type I PLP-dependent aspartate aminotransferase-like (Major domain)"/>
    <property type="match status" value="1"/>
</dbReference>
<comment type="cofactor">
    <cofactor evidence="1">
        <name>pyridoxal 5'-phosphate</name>
        <dbReference type="ChEBI" id="CHEBI:597326"/>
    </cofactor>
</comment>
<dbReference type="Gene3D" id="3.90.1150.10">
    <property type="entry name" value="Aspartate Aminotransferase, domain 1"/>
    <property type="match status" value="1"/>
</dbReference>
<reference evidence="6 7" key="1">
    <citation type="submission" date="2023-06" db="EMBL/GenBank/DDBJ databases">
        <title>Actinomycetospora Odt1-22.</title>
        <authorList>
            <person name="Supong K."/>
        </authorList>
    </citation>
    <scope>NUCLEOTIDE SEQUENCE [LARGE SCALE GENOMIC DNA]</scope>
    <source>
        <strain evidence="6 7">Odt1-22</strain>
    </source>
</reference>
<dbReference type="GO" id="GO:0008483">
    <property type="term" value="F:transaminase activity"/>
    <property type="evidence" value="ECO:0007669"/>
    <property type="project" value="UniProtKB-KW"/>
</dbReference>
<comment type="caution">
    <text evidence="6">The sequence shown here is derived from an EMBL/GenBank/DDBJ whole genome shotgun (WGS) entry which is preliminary data.</text>
</comment>
<dbReference type="PANTHER" id="PTHR42790:SF19">
    <property type="entry name" value="KYNURENINE_ALPHA-AMINOADIPATE AMINOTRANSFERASE, MITOCHONDRIAL"/>
    <property type="match status" value="1"/>
</dbReference>
<dbReference type="InterPro" id="IPR015421">
    <property type="entry name" value="PyrdxlP-dep_Trfase_major"/>
</dbReference>
<accession>A0ABT7MH60</accession>
<dbReference type="SUPFAM" id="SSF53383">
    <property type="entry name" value="PLP-dependent transferases"/>
    <property type="match status" value="1"/>
</dbReference>
<keyword evidence="4" id="KW-0663">Pyridoxal phosphate</keyword>
<dbReference type="InterPro" id="IPR004839">
    <property type="entry name" value="Aminotransferase_I/II_large"/>
</dbReference>
<dbReference type="Proteomes" id="UP001231924">
    <property type="component" value="Unassembled WGS sequence"/>
</dbReference>